<protein>
    <recommendedName>
        <fullName evidence="4">PH domain-containing protein</fullName>
    </recommendedName>
</protein>
<dbReference type="RefSeq" id="WP_086864527.1">
    <property type="nucleotide sequence ID" value="NZ_JADBEG010000001.1"/>
</dbReference>
<name>A0ABR9IGV6_9PSEU</name>
<organism evidence="2 3">
    <name type="scientific">Amycolatopsis lexingtonensis</name>
    <dbReference type="NCBI Taxonomy" id="218822"/>
    <lineage>
        <taxon>Bacteria</taxon>
        <taxon>Bacillati</taxon>
        <taxon>Actinomycetota</taxon>
        <taxon>Actinomycetes</taxon>
        <taxon>Pseudonocardiales</taxon>
        <taxon>Pseudonocardiaceae</taxon>
        <taxon>Amycolatopsis</taxon>
    </lineage>
</organism>
<keyword evidence="1" id="KW-0472">Membrane</keyword>
<keyword evidence="1" id="KW-0812">Transmembrane</keyword>
<feature type="transmembrane region" description="Helical" evidence="1">
    <location>
        <begin position="62"/>
        <end position="85"/>
    </location>
</feature>
<evidence type="ECO:0000313" key="2">
    <source>
        <dbReference type="EMBL" id="MBE1502396.1"/>
    </source>
</evidence>
<sequence length="176" mass="19072">MTAAGQAEVELANRQGRLHPSQRGKVLDGSFWLAAIVGIAALVVAVVIPLSTIDTRFGARLAGATVAAALGTALPLLALAAWLAFVCGRRLADVRDGRLVAITGWTHDFGRQRPDREYPIVLSTRLSKGMNEHHYLTAGGKEFQLYRTTDLRIQPDRNNTVLLTPRARVLITVLPA</sequence>
<reference evidence="2 3" key="1">
    <citation type="submission" date="2020-10" db="EMBL/GenBank/DDBJ databases">
        <title>Sequencing the genomes of 1000 actinobacteria strains.</title>
        <authorList>
            <person name="Klenk H.-P."/>
        </authorList>
    </citation>
    <scope>NUCLEOTIDE SEQUENCE [LARGE SCALE GENOMIC DNA]</scope>
    <source>
        <strain evidence="2 3">DSM 44653</strain>
    </source>
</reference>
<keyword evidence="1" id="KW-1133">Transmembrane helix</keyword>
<feature type="transmembrane region" description="Helical" evidence="1">
    <location>
        <begin position="31"/>
        <end position="50"/>
    </location>
</feature>
<accession>A0ABR9IGV6</accession>
<dbReference type="Proteomes" id="UP000631670">
    <property type="component" value="Unassembled WGS sequence"/>
</dbReference>
<evidence type="ECO:0000313" key="3">
    <source>
        <dbReference type="Proteomes" id="UP000631670"/>
    </source>
</evidence>
<evidence type="ECO:0008006" key="4">
    <source>
        <dbReference type="Google" id="ProtNLM"/>
    </source>
</evidence>
<dbReference type="EMBL" id="JADBEG010000001">
    <property type="protein sequence ID" value="MBE1502396.1"/>
    <property type="molecule type" value="Genomic_DNA"/>
</dbReference>
<evidence type="ECO:0000256" key="1">
    <source>
        <dbReference type="SAM" id="Phobius"/>
    </source>
</evidence>
<proteinExistence type="predicted"/>
<comment type="caution">
    <text evidence="2">The sequence shown here is derived from an EMBL/GenBank/DDBJ whole genome shotgun (WGS) entry which is preliminary data.</text>
</comment>
<keyword evidence="3" id="KW-1185">Reference proteome</keyword>
<gene>
    <name evidence="2" type="ORF">H4696_009496</name>
</gene>